<dbReference type="Proteomes" id="UP000538292">
    <property type="component" value="Unassembled WGS sequence"/>
</dbReference>
<dbReference type="GO" id="GO:0005829">
    <property type="term" value="C:cytosol"/>
    <property type="evidence" value="ECO:0007669"/>
    <property type="project" value="TreeGrafter"/>
</dbReference>
<dbReference type="Pfam" id="PF13537">
    <property type="entry name" value="GATase_7"/>
    <property type="match status" value="1"/>
</dbReference>
<dbReference type="InterPro" id="IPR029055">
    <property type="entry name" value="Ntn_hydrolases_N"/>
</dbReference>
<gene>
    <name evidence="6" type="ORF">H2C83_03235</name>
</gene>
<evidence type="ECO:0000256" key="2">
    <source>
        <dbReference type="ARBA" id="ARBA00012737"/>
    </source>
</evidence>
<keyword evidence="7" id="KW-1185">Reference proteome</keyword>
<protein>
    <recommendedName>
        <fullName evidence="2">asparagine synthase (glutamine-hydrolyzing)</fullName>
        <ecNumber evidence="2">6.3.5.4</ecNumber>
    </recommendedName>
</protein>
<evidence type="ECO:0000256" key="3">
    <source>
        <dbReference type="ARBA" id="ARBA00022888"/>
    </source>
</evidence>
<dbReference type="EC" id="6.3.5.4" evidence="2"/>
<keyword evidence="3" id="KW-0061">Asparagine biosynthesis</keyword>
<dbReference type="PROSITE" id="PS51278">
    <property type="entry name" value="GATASE_TYPE_2"/>
    <property type="match status" value="1"/>
</dbReference>
<comment type="catalytic activity">
    <reaction evidence="4">
        <text>L-aspartate + L-glutamine + ATP + H2O = L-asparagine + L-glutamate + AMP + diphosphate + H(+)</text>
        <dbReference type="Rhea" id="RHEA:12228"/>
        <dbReference type="ChEBI" id="CHEBI:15377"/>
        <dbReference type="ChEBI" id="CHEBI:15378"/>
        <dbReference type="ChEBI" id="CHEBI:29985"/>
        <dbReference type="ChEBI" id="CHEBI:29991"/>
        <dbReference type="ChEBI" id="CHEBI:30616"/>
        <dbReference type="ChEBI" id="CHEBI:33019"/>
        <dbReference type="ChEBI" id="CHEBI:58048"/>
        <dbReference type="ChEBI" id="CHEBI:58359"/>
        <dbReference type="ChEBI" id="CHEBI:456215"/>
        <dbReference type="EC" id="6.3.5.4"/>
    </reaction>
</comment>
<dbReference type="InterPro" id="IPR051786">
    <property type="entry name" value="ASN_synthetase/amidase"/>
</dbReference>
<feature type="domain" description="Glutamine amidotransferase type-2" evidence="5">
    <location>
        <begin position="1"/>
        <end position="105"/>
    </location>
</feature>
<reference evidence="6 7" key="1">
    <citation type="submission" date="2020-07" db="EMBL/GenBank/DDBJ databases">
        <title>Thermoactinomyces phylogeny.</title>
        <authorList>
            <person name="Dunlap C."/>
        </authorList>
    </citation>
    <scope>NUCLEOTIDE SEQUENCE [LARGE SCALE GENOMIC DNA]</scope>
    <source>
        <strain evidence="6 7">AMNI-1</strain>
    </source>
</reference>
<evidence type="ECO:0000256" key="4">
    <source>
        <dbReference type="ARBA" id="ARBA00048741"/>
    </source>
</evidence>
<evidence type="ECO:0000259" key="5">
    <source>
        <dbReference type="PROSITE" id="PS51278"/>
    </source>
</evidence>
<dbReference type="GO" id="GO:0006529">
    <property type="term" value="P:asparagine biosynthetic process"/>
    <property type="evidence" value="ECO:0007669"/>
    <property type="project" value="UniProtKB-KW"/>
</dbReference>
<comment type="caution">
    <text evidence="6">The sequence shown here is derived from an EMBL/GenBank/DDBJ whole genome shotgun (WGS) entry which is preliminary data.</text>
</comment>
<sequence>MAIGARRLGIRDLKNGQQPYFNERKDIVVVFNGEIYNDTQLRSWLELRGHCIDSDSDGSILPNLYEERGADLFEDLDGMFAIAIWDIKKKILLLGVDLVGIKPLY</sequence>
<evidence type="ECO:0000256" key="1">
    <source>
        <dbReference type="ARBA" id="ARBA00005187"/>
    </source>
</evidence>
<dbReference type="PANTHER" id="PTHR43284:SF1">
    <property type="entry name" value="ASPARAGINE SYNTHETASE"/>
    <property type="match status" value="1"/>
</dbReference>
<dbReference type="EMBL" id="JACEOL010000009">
    <property type="protein sequence ID" value="MBA4601350.1"/>
    <property type="molecule type" value="Genomic_DNA"/>
</dbReference>
<dbReference type="AlphaFoldDB" id="A0A7W1XQL4"/>
<dbReference type="SUPFAM" id="SSF56235">
    <property type="entry name" value="N-terminal nucleophile aminohydrolases (Ntn hydrolases)"/>
    <property type="match status" value="1"/>
</dbReference>
<evidence type="ECO:0000313" key="7">
    <source>
        <dbReference type="Proteomes" id="UP000538292"/>
    </source>
</evidence>
<dbReference type="InterPro" id="IPR017932">
    <property type="entry name" value="GATase_2_dom"/>
</dbReference>
<evidence type="ECO:0000313" key="6">
    <source>
        <dbReference type="EMBL" id="MBA4601350.1"/>
    </source>
</evidence>
<organism evidence="6 7">
    <name type="scientific">Thermoactinomyces mirandus</name>
    <dbReference type="NCBI Taxonomy" id="2756294"/>
    <lineage>
        <taxon>Bacteria</taxon>
        <taxon>Bacillati</taxon>
        <taxon>Bacillota</taxon>
        <taxon>Bacilli</taxon>
        <taxon>Bacillales</taxon>
        <taxon>Thermoactinomycetaceae</taxon>
        <taxon>Thermoactinomyces</taxon>
    </lineage>
</organism>
<name>A0A7W1XQL4_9BACL</name>
<dbReference type="Gene3D" id="3.60.20.10">
    <property type="entry name" value="Glutamine Phosphoribosylpyrophosphate, subunit 1, domain 1"/>
    <property type="match status" value="1"/>
</dbReference>
<keyword evidence="3" id="KW-0028">Amino-acid biosynthesis</keyword>
<comment type="pathway">
    <text evidence="1">Amino-acid biosynthesis; L-asparagine biosynthesis; L-asparagine from L-aspartate (L-Gln route): step 1/1.</text>
</comment>
<dbReference type="GO" id="GO:0004066">
    <property type="term" value="F:asparagine synthase (glutamine-hydrolyzing) activity"/>
    <property type="evidence" value="ECO:0007669"/>
    <property type="project" value="UniProtKB-EC"/>
</dbReference>
<dbReference type="PANTHER" id="PTHR43284">
    <property type="entry name" value="ASPARAGINE SYNTHETASE (GLUTAMINE-HYDROLYZING)"/>
    <property type="match status" value="1"/>
</dbReference>
<proteinExistence type="predicted"/>
<accession>A0A7W1XQL4</accession>